<dbReference type="EMBL" id="CAXAMM010018224">
    <property type="protein sequence ID" value="CAK9042942.1"/>
    <property type="molecule type" value="Genomic_DNA"/>
</dbReference>
<proteinExistence type="predicted"/>
<dbReference type="Pfam" id="PF00535">
    <property type="entry name" value="Glycos_transf_2"/>
    <property type="match status" value="2"/>
</dbReference>
<sequence length="468" mass="52775">MPPPEVSIILPVYNAEAFLDEALESILQQSFLQKGGLLEVSAFDDGSSDGSAAVLQRWAERLTAAFPETFTFTSGANEERLRAARRGEARAEAYAEEERPSQDPPSRRPSPDRCSLCARATAPEALQRKKANGAGYCESCRQLSKEEWQAKRREAYERRTGLRRGGAPAAGEGGHDSISVGFPPLPDRDRLKSSGSPGFACNSAIRQSRGTFLCRFDADDVMHPERVERQVEALRAQPPELRERTILGTGFVRMPEDATPRYTQWLNDMTEEQLMSQRFREVTLLHPTWMYHRRVWETVGGYTHDTTVGEDIVFFHQHLEKGGRLLRLREPLLHYRCHPGQRSWRLPRREVQSAKAAAFERQVLSTQPWREGFGVVGAGRDARDFCKALSPEALRKVRAFYEVDPKKIGKSIAFPFADGTHQVPVLEQPKLQIPFVVCVALERGYQVLSAIARDQPTAQEGVDYFHLV</sequence>
<evidence type="ECO:0000259" key="2">
    <source>
        <dbReference type="Pfam" id="PF00535"/>
    </source>
</evidence>
<dbReference type="PANTHER" id="PTHR22916">
    <property type="entry name" value="GLYCOSYLTRANSFERASE"/>
    <property type="match status" value="1"/>
</dbReference>
<reference evidence="3 4" key="1">
    <citation type="submission" date="2024-02" db="EMBL/GenBank/DDBJ databases">
        <authorList>
            <person name="Chen Y."/>
            <person name="Shah S."/>
            <person name="Dougan E. K."/>
            <person name="Thang M."/>
            <person name="Chan C."/>
        </authorList>
    </citation>
    <scope>NUCLEOTIDE SEQUENCE [LARGE SCALE GENOMIC DNA]</scope>
</reference>
<dbReference type="SUPFAM" id="SSF53448">
    <property type="entry name" value="Nucleotide-diphospho-sugar transferases"/>
    <property type="match status" value="1"/>
</dbReference>
<evidence type="ECO:0000313" key="3">
    <source>
        <dbReference type="EMBL" id="CAK9042942.1"/>
    </source>
</evidence>
<feature type="domain" description="Glycosyltransferase 2-like" evidence="2">
    <location>
        <begin position="200"/>
        <end position="295"/>
    </location>
</feature>
<comment type="caution">
    <text evidence="3">The sequence shown here is derived from an EMBL/GenBank/DDBJ whole genome shotgun (WGS) entry which is preliminary data.</text>
</comment>
<name>A0ABP0LUP1_9DINO</name>
<dbReference type="Proteomes" id="UP001642464">
    <property type="component" value="Unassembled WGS sequence"/>
</dbReference>
<feature type="domain" description="Glycosyltransferase 2-like" evidence="2">
    <location>
        <begin position="7"/>
        <end position="65"/>
    </location>
</feature>
<evidence type="ECO:0000256" key="1">
    <source>
        <dbReference type="SAM" id="MobiDB-lite"/>
    </source>
</evidence>
<protein>
    <submittedName>
        <fullName evidence="3">3-N-acetylglucosaminyltransferase-like protein 1 (BGnT-like protein 1) (Beta1)</fullName>
    </submittedName>
</protein>
<gene>
    <name evidence="3" type="ORF">SCF082_LOCUS24634</name>
</gene>
<feature type="region of interest" description="Disordered" evidence="1">
    <location>
        <begin position="84"/>
        <end position="114"/>
    </location>
</feature>
<organism evidence="3 4">
    <name type="scientific">Durusdinium trenchii</name>
    <dbReference type="NCBI Taxonomy" id="1381693"/>
    <lineage>
        <taxon>Eukaryota</taxon>
        <taxon>Sar</taxon>
        <taxon>Alveolata</taxon>
        <taxon>Dinophyceae</taxon>
        <taxon>Suessiales</taxon>
        <taxon>Symbiodiniaceae</taxon>
        <taxon>Durusdinium</taxon>
    </lineage>
</organism>
<feature type="compositionally biased region" description="Basic and acidic residues" evidence="1">
    <location>
        <begin position="84"/>
        <end position="111"/>
    </location>
</feature>
<dbReference type="PANTHER" id="PTHR22916:SF3">
    <property type="entry name" value="UDP-GLCNAC:BETAGAL BETA-1,3-N-ACETYLGLUCOSAMINYLTRANSFERASE-LIKE PROTEIN 1"/>
    <property type="match status" value="1"/>
</dbReference>
<evidence type="ECO:0000313" key="4">
    <source>
        <dbReference type="Proteomes" id="UP001642464"/>
    </source>
</evidence>
<keyword evidence="4" id="KW-1185">Reference proteome</keyword>
<dbReference type="InterPro" id="IPR001173">
    <property type="entry name" value="Glyco_trans_2-like"/>
</dbReference>
<feature type="region of interest" description="Disordered" evidence="1">
    <location>
        <begin position="159"/>
        <end position="179"/>
    </location>
</feature>
<accession>A0ABP0LUP1</accession>
<dbReference type="Gene3D" id="3.90.550.10">
    <property type="entry name" value="Spore Coat Polysaccharide Biosynthesis Protein SpsA, Chain A"/>
    <property type="match status" value="2"/>
</dbReference>
<dbReference type="InterPro" id="IPR029044">
    <property type="entry name" value="Nucleotide-diphossugar_trans"/>
</dbReference>